<dbReference type="AlphaFoldDB" id="A0AAW9RD10"/>
<dbReference type="InterPro" id="IPR008322">
    <property type="entry name" value="UPF0261"/>
</dbReference>
<sequence length="426" mass="44503">MTDKTILVIGTFDTKSDELRYLAGRIAAQGGGTLTMDVSVLGDPPSPTDVSKHEVAEAAGSSIEAAIASGDENTAMQIMAAGAARLTRALHEEGRIDGMIAMGGTMGTDLALDCAAALPMGVPKYIVSTVSFSPLIPAERLSPDIQMILWAGGLYGLNSVCRSSLSQAAGAVLGAARAVEPPRSDRPLVGITSLGSSCLSYMKTLKPELERRGFEVAIFHSTGMGGRAYEGLAAQGAFACVMDFCMQEFTNGVHGSPVNSGADRLFSAGRAGIPQIVAPGASDLVDLPGWAAVPEKWADRPYHAHNRLIASVAVTAEERRRTARAMAEALAGATAPVHVILPNQGIEEWDKAGEPAHDPEGLAAFLDEMRTCVTPPVDLTEIDAHINDREFTDTALSVFDAWVADGTVKTTAPAPTPAPASRARQG</sequence>
<evidence type="ECO:0000313" key="3">
    <source>
        <dbReference type="EMBL" id="MEJ8571514.1"/>
    </source>
</evidence>
<dbReference type="InterPro" id="IPR044122">
    <property type="entry name" value="UPF0261_N"/>
</dbReference>
<keyword evidence="3" id="KW-0547">Nucleotide-binding</keyword>
<dbReference type="NCBIfam" id="NF002674">
    <property type="entry name" value="PRK02399.1-2"/>
    <property type="match status" value="1"/>
</dbReference>
<evidence type="ECO:0000259" key="2">
    <source>
        <dbReference type="Pfam" id="PF23189"/>
    </source>
</evidence>
<feature type="domain" description="UPF0261" evidence="2">
    <location>
        <begin position="186"/>
        <end position="402"/>
    </location>
</feature>
<gene>
    <name evidence="3" type="ORF">V3328_08525</name>
</gene>
<dbReference type="Pfam" id="PF06792">
    <property type="entry name" value="UPF0261"/>
    <property type="match status" value="1"/>
</dbReference>
<dbReference type="RefSeq" id="WP_340329213.1">
    <property type="nucleotide sequence ID" value="NZ_JAZHOF010000003.1"/>
</dbReference>
<feature type="domain" description="UPF0261" evidence="1">
    <location>
        <begin position="4"/>
        <end position="179"/>
    </location>
</feature>
<dbReference type="Gene3D" id="3.40.50.12020">
    <property type="entry name" value="Uncharacterised protein family UPF0261, NN domain"/>
    <property type="match status" value="1"/>
</dbReference>
<evidence type="ECO:0000313" key="4">
    <source>
        <dbReference type="Proteomes" id="UP001378188"/>
    </source>
</evidence>
<dbReference type="InterPro" id="IPR056778">
    <property type="entry name" value="UPF0261_C"/>
</dbReference>
<keyword evidence="3" id="KW-0067">ATP-binding</keyword>
<dbReference type="InterPro" id="IPR051353">
    <property type="entry name" value="Tobamovirus_resist_UPF0261"/>
</dbReference>
<dbReference type="GO" id="GO:0005524">
    <property type="term" value="F:ATP binding"/>
    <property type="evidence" value="ECO:0007669"/>
    <property type="project" value="UniProtKB-KW"/>
</dbReference>
<dbReference type="PIRSF" id="PIRSF033271">
    <property type="entry name" value="UCP033271"/>
    <property type="match status" value="1"/>
</dbReference>
<accession>A0AAW9RD10</accession>
<dbReference type="Pfam" id="PF23189">
    <property type="entry name" value="UPF0261_C"/>
    <property type="match status" value="1"/>
</dbReference>
<dbReference type="Proteomes" id="UP001378188">
    <property type="component" value="Unassembled WGS sequence"/>
</dbReference>
<protein>
    <submittedName>
        <fullName evidence="3">Tm-1-like ATP-binding domain-containing protein</fullName>
    </submittedName>
</protein>
<comment type="caution">
    <text evidence="3">The sequence shown here is derived from an EMBL/GenBank/DDBJ whole genome shotgun (WGS) entry which is preliminary data.</text>
</comment>
<evidence type="ECO:0000259" key="1">
    <source>
        <dbReference type="Pfam" id="PF06792"/>
    </source>
</evidence>
<proteinExistence type="predicted"/>
<keyword evidence="4" id="KW-1185">Reference proteome</keyword>
<organism evidence="3 4">
    <name type="scientific">Microbaculum marinum</name>
    <dbReference type="NCBI Taxonomy" id="1764581"/>
    <lineage>
        <taxon>Bacteria</taxon>
        <taxon>Pseudomonadati</taxon>
        <taxon>Pseudomonadota</taxon>
        <taxon>Alphaproteobacteria</taxon>
        <taxon>Hyphomicrobiales</taxon>
        <taxon>Tepidamorphaceae</taxon>
        <taxon>Microbaculum</taxon>
    </lineage>
</organism>
<dbReference type="EMBL" id="JAZHOF010000003">
    <property type="protein sequence ID" value="MEJ8571514.1"/>
    <property type="molecule type" value="Genomic_DNA"/>
</dbReference>
<dbReference type="CDD" id="cd15488">
    <property type="entry name" value="Tm-1-like"/>
    <property type="match status" value="1"/>
</dbReference>
<reference evidence="3 4" key="1">
    <citation type="submission" date="2024-02" db="EMBL/GenBank/DDBJ databases">
        <title>Genome analysis and characterization of Microbaculum marinisediminis sp. nov., isolated from marine sediment.</title>
        <authorList>
            <person name="Du Z.-J."/>
            <person name="Ye Y.-Q."/>
            <person name="Zhang Z.-R."/>
            <person name="Yuan S.-M."/>
            <person name="Zhang X.-Y."/>
        </authorList>
    </citation>
    <scope>NUCLEOTIDE SEQUENCE [LARGE SCALE GENOMIC DNA]</scope>
    <source>
        <strain evidence="3 4">SDUM1044001</strain>
    </source>
</reference>
<dbReference type="PANTHER" id="PTHR31862">
    <property type="entry name" value="UPF0261 DOMAIN PROTEIN (AFU_ORTHOLOGUE AFUA_1G10120)"/>
    <property type="match status" value="1"/>
</dbReference>
<dbReference type="NCBIfam" id="NF002676">
    <property type="entry name" value="PRK02399.1-4"/>
    <property type="match status" value="1"/>
</dbReference>
<dbReference type="Gene3D" id="3.40.50.12030">
    <property type="entry name" value="Uncharacterised protein family UPF0261, NC domain"/>
    <property type="match status" value="1"/>
</dbReference>
<dbReference type="PANTHER" id="PTHR31862:SF1">
    <property type="entry name" value="UPF0261 DOMAIN PROTEIN (AFU_ORTHOLOGUE AFUA_1G10120)"/>
    <property type="match status" value="1"/>
</dbReference>
<name>A0AAW9RD10_9HYPH</name>